<comment type="caution">
    <text evidence="2">The sequence shown here is derived from an EMBL/GenBank/DDBJ whole genome shotgun (WGS) entry which is preliminary data.</text>
</comment>
<reference evidence="2" key="1">
    <citation type="submission" date="2022-06" db="EMBL/GenBank/DDBJ databases">
        <title>Natrinema sp. a new haloarchaeum isolate from saline soil.</title>
        <authorList>
            <person name="Strakova D."/>
            <person name="Galisteo C."/>
            <person name="Sanchez-Porro C."/>
            <person name="Ventosa A."/>
        </authorList>
    </citation>
    <scope>NUCLEOTIDE SEQUENCE</scope>
    <source>
        <strain evidence="2">S1CR25-10</strain>
    </source>
</reference>
<evidence type="ECO:0000256" key="1">
    <source>
        <dbReference type="SAM" id="MobiDB-lite"/>
    </source>
</evidence>
<evidence type="ECO:0000313" key="2">
    <source>
        <dbReference type="EMBL" id="MDF9744156.1"/>
    </source>
</evidence>
<evidence type="ECO:0008006" key="4">
    <source>
        <dbReference type="Google" id="ProtNLM"/>
    </source>
</evidence>
<dbReference type="Proteomes" id="UP001154061">
    <property type="component" value="Unassembled WGS sequence"/>
</dbReference>
<dbReference type="AlphaFoldDB" id="A0A9Q4KYD3"/>
<proteinExistence type="predicted"/>
<protein>
    <recommendedName>
        <fullName evidence="4">PRC-barrel domain containing protein</fullName>
    </recommendedName>
</protein>
<accession>A0A9Q4KYD3</accession>
<organism evidence="2 3">
    <name type="scientific">Natrinema salsiterrestre</name>
    <dbReference type="NCBI Taxonomy" id="2950540"/>
    <lineage>
        <taxon>Archaea</taxon>
        <taxon>Methanobacteriati</taxon>
        <taxon>Methanobacteriota</taxon>
        <taxon>Stenosarchaea group</taxon>
        <taxon>Halobacteria</taxon>
        <taxon>Halobacteriales</taxon>
        <taxon>Natrialbaceae</taxon>
        <taxon>Natrinema</taxon>
    </lineage>
</organism>
<gene>
    <name evidence="2" type="ORF">NDI89_01015</name>
</gene>
<feature type="region of interest" description="Disordered" evidence="1">
    <location>
        <begin position="76"/>
        <end position="127"/>
    </location>
</feature>
<dbReference type="RefSeq" id="WP_277519629.1">
    <property type="nucleotide sequence ID" value="NZ_JAMQOT010000001.1"/>
</dbReference>
<evidence type="ECO:0000313" key="3">
    <source>
        <dbReference type="Proteomes" id="UP001154061"/>
    </source>
</evidence>
<feature type="compositionally biased region" description="Acidic residues" evidence="1">
    <location>
        <begin position="92"/>
        <end position="108"/>
    </location>
</feature>
<sequence>MCATFSDDDVGKPVENDLGEEVGVVVAIDGAVAHVRPDPAVVGSIKSSLGWDKAAEETRTLDRASVREITDGAIRLEGTLPDRTDSTAETSSEGDEFADGGSDEEFAGEIDGTRTTGDVADSDGGER</sequence>
<keyword evidence="3" id="KW-1185">Reference proteome</keyword>
<name>A0A9Q4KYD3_9EURY</name>
<dbReference type="EMBL" id="JAMQOT010000001">
    <property type="protein sequence ID" value="MDF9744156.1"/>
    <property type="molecule type" value="Genomic_DNA"/>
</dbReference>